<evidence type="ECO:0000313" key="6">
    <source>
        <dbReference type="Proteomes" id="UP000032545"/>
    </source>
</evidence>
<gene>
    <name evidence="5" type="ORF">FF36_02359</name>
</gene>
<dbReference type="OrthoDB" id="3867411at2"/>
<reference evidence="5 6" key="2">
    <citation type="journal article" date="2016" name="Genome Announc.">
        <title>Permanent Draft Genome Sequences for Two Variants of Frankia sp. Strain CpI1, the First Frankia Strain Isolated from Root Nodules of Comptonia peregrina.</title>
        <authorList>
            <person name="Oshone R."/>
            <person name="Hurst S.G.IV."/>
            <person name="Abebe-Akele F."/>
            <person name="Simpson S."/>
            <person name="Morris K."/>
            <person name="Thomas W.K."/>
            <person name="Tisa L.S."/>
        </authorList>
    </citation>
    <scope>NUCLEOTIDE SEQUENCE [LARGE SCALE GENOMIC DNA]</scope>
    <source>
        <strain evidence="6">CpI1-S</strain>
    </source>
</reference>
<organism evidence="5 6">
    <name type="scientific">Frankia torreyi</name>
    <dbReference type="NCBI Taxonomy" id="1856"/>
    <lineage>
        <taxon>Bacteria</taxon>
        <taxon>Bacillati</taxon>
        <taxon>Actinomycetota</taxon>
        <taxon>Actinomycetes</taxon>
        <taxon>Frankiales</taxon>
        <taxon>Frankiaceae</taxon>
        <taxon>Frankia</taxon>
    </lineage>
</organism>
<dbReference type="EMBL" id="JYFN01000014">
    <property type="protein sequence ID" value="KJE23401.1"/>
    <property type="molecule type" value="Genomic_DNA"/>
</dbReference>
<evidence type="ECO:0000256" key="1">
    <source>
        <dbReference type="ARBA" id="ARBA00022987"/>
    </source>
</evidence>
<dbReference type="RefSeq" id="WP_044884999.1">
    <property type="nucleotide sequence ID" value="NZ_JYFN01000014.1"/>
</dbReference>
<keyword evidence="6" id="KW-1185">Reference proteome</keyword>
<dbReference type="PANTHER" id="PTHR36852:SF1">
    <property type="entry name" value="PROTEIN GVPL 2"/>
    <property type="match status" value="1"/>
</dbReference>
<dbReference type="InterPro" id="IPR009430">
    <property type="entry name" value="GvpL/GvpF"/>
</dbReference>
<feature type="compositionally biased region" description="Basic and acidic residues" evidence="4">
    <location>
        <begin position="263"/>
        <end position="272"/>
    </location>
</feature>
<dbReference type="AlphaFoldDB" id="A0A0D8BGY2"/>
<feature type="region of interest" description="Disordered" evidence="4">
    <location>
        <begin position="245"/>
        <end position="272"/>
    </location>
</feature>
<dbReference type="GO" id="GO:0031412">
    <property type="term" value="P:gas vesicle organization"/>
    <property type="evidence" value="ECO:0007669"/>
    <property type="project" value="InterPro"/>
</dbReference>
<sequence>MPVIVYGVTRAGHPAPEPAPPGLGHPPEPVHLVRFGPLSAAVSCTADVGVLGDQEAVHHLDILQRLLARGPVLPLRFGTVAPDEDAVREEVLAPLVEVMPERLDAVDGLVELRLDVDEDEQSALQAVLPGSPAAAYPPPDDLDERIRFGQEIAELVVQRRQRQADEILSELQPLARSDRPRRRHGGAEDPVLSWAFLLAADDIETFDAAVARLRRARPELSIEYVGPLPAIDFIEIPTITRASAAGPADSFAGTGRWGWGPEGDERKGDDQP</sequence>
<comment type="similarity">
    <text evidence="3">Belongs to the gas vesicle GvpF/GvpL family.</text>
</comment>
<dbReference type="Pfam" id="PF06386">
    <property type="entry name" value="GvpL_GvpF"/>
    <property type="match status" value="1"/>
</dbReference>
<proteinExistence type="inferred from homology"/>
<evidence type="ECO:0000256" key="3">
    <source>
        <dbReference type="ARBA" id="ARBA00035643"/>
    </source>
</evidence>
<comment type="caution">
    <text evidence="5">The sequence shown here is derived from an EMBL/GenBank/DDBJ whole genome shotgun (WGS) entry which is preliminary data.</text>
</comment>
<dbReference type="PATRIC" id="fig|1502723.3.peg.1390"/>
<protein>
    <submittedName>
        <fullName evidence="5">Gas vesicle synthesis protein GvpL/GvpF</fullName>
    </submittedName>
</protein>
<reference evidence="6" key="1">
    <citation type="submission" date="2015-02" db="EMBL/GenBank/DDBJ databases">
        <title>Draft Genome of Frankia sp. CpI1-S.</title>
        <authorList>
            <person name="Oshone R.T."/>
            <person name="Ngom M."/>
            <person name="Ghodhbane-Gtari F."/>
            <person name="Gtari M."/>
            <person name="Morris K."/>
            <person name="Thomas K."/>
            <person name="Sen A."/>
            <person name="Tisa L.S."/>
        </authorList>
    </citation>
    <scope>NUCLEOTIDE SEQUENCE [LARGE SCALE GENOMIC DNA]</scope>
    <source>
        <strain evidence="6">CpI1-S</strain>
    </source>
</reference>
<name>A0A0D8BGY2_9ACTN</name>
<evidence type="ECO:0000256" key="2">
    <source>
        <dbReference type="ARBA" id="ARBA00035108"/>
    </source>
</evidence>
<dbReference type="Proteomes" id="UP000032545">
    <property type="component" value="Unassembled WGS sequence"/>
</dbReference>
<evidence type="ECO:0000313" key="5">
    <source>
        <dbReference type="EMBL" id="KJE23401.1"/>
    </source>
</evidence>
<keyword evidence="1" id="KW-0304">Gas vesicle</keyword>
<evidence type="ECO:0000256" key="4">
    <source>
        <dbReference type="SAM" id="MobiDB-lite"/>
    </source>
</evidence>
<accession>A0A0D8BGY2</accession>
<dbReference type="PANTHER" id="PTHR36852">
    <property type="entry name" value="PROTEIN GVPL 2"/>
    <property type="match status" value="1"/>
</dbReference>
<comment type="subcellular location">
    <subcellularLocation>
        <location evidence="2">Gas vesicle</location>
    </subcellularLocation>
</comment>
<dbReference type="GO" id="GO:0031411">
    <property type="term" value="C:gas vesicle"/>
    <property type="evidence" value="ECO:0007669"/>
    <property type="project" value="UniProtKB-SubCell"/>
</dbReference>